<keyword evidence="2" id="KW-1185">Reference proteome</keyword>
<gene>
    <name evidence="1" type="ORF">OKJ48_34665</name>
</gene>
<dbReference type="EMBL" id="JAOZYB010000328">
    <property type="protein sequence ID" value="MEB3965334.1"/>
    <property type="molecule type" value="Genomic_DNA"/>
</dbReference>
<name>A0ABU6CKS5_9ACTN</name>
<reference evidence="1 2" key="1">
    <citation type="submission" date="2022-10" db="EMBL/GenBank/DDBJ databases">
        <authorList>
            <person name="Xie J."/>
            <person name="Shen N."/>
        </authorList>
    </citation>
    <scope>NUCLEOTIDE SEQUENCE [LARGE SCALE GENOMIC DNA]</scope>
    <source>
        <strain evidence="1 2">DSM 41681</strain>
    </source>
</reference>
<dbReference type="Proteomes" id="UP001352223">
    <property type="component" value="Unassembled WGS sequence"/>
</dbReference>
<comment type="caution">
    <text evidence="1">The sequence shown here is derived from an EMBL/GenBank/DDBJ whole genome shotgun (WGS) entry which is preliminary data.</text>
</comment>
<dbReference type="RefSeq" id="WP_324773517.1">
    <property type="nucleotide sequence ID" value="NZ_BAAATS010000030.1"/>
</dbReference>
<accession>A0ABU6CKS5</accession>
<organism evidence="1 2">
    <name type="scientific">Streptomyces kunmingensis</name>
    <dbReference type="NCBI Taxonomy" id="68225"/>
    <lineage>
        <taxon>Bacteria</taxon>
        <taxon>Bacillati</taxon>
        <taxon>Actinomycetota</taxon>
        <taxon>Actinomycetes</taxon>
        <taxon>Kitasatosporales</taxon>
        <taxon>Streptomycetaceae</taxon>
        <taxon>Streptomyces</taxon>
    </lineage>
</organism>
<protein>
    <submittedName>
        <fullName evidence="1">Uncharacterized protein</fullName>
    </submittedName>
</protein>
<evidence type="ECO:0000313" key="1">
    <source>
        <dbReference type="EMBL" id="MEB3965334.1"/>
    </source>
</evidence>
<sequence>MAAQNVLRLLPWAGTEGKPCYLGTDDPESFMSRLADHVEAEQLEMASELVEKAFELLDDETVDLKHLKIFAARLAAALRDVLRVATSRGDRLPTPCSGND</sequence>
<evidence type="ECO:0000313" key="2">
    <source>
        <dbReference type="Proteomes" id="UP001352223"/>
    </source>
</evidence>
<proteinExistence type="predicted"/>